<evidence type="ECO:0000256" key="4">
    <source>
        <dbReference type="ARBA" id="ARBA00022519"/>
    </source>
</evidence>
<evidence type="ECO:0000256" key="2">
    <source>
        <dbReference type="ARBA" id="ARBA00022448"/>
    </source>
</evidence>
<sequence length="175" mass="20023">MKTRIDSIISAIEQFTEMCGKTISWLVIAMVLLISYDVFMRYVFHQGSIALQELEWHLFALLFLLGGAYTLKQDDHVRVDIIYHSRFVSEYGRAWITLLGCIIFLFPFSLMVVITSWSFAENAFYFNEGSPDPGGLPHRFIIKSAITVGFILIIIQGVAEVLKSIQCLLRHQEPN</sequence>
<keyword evidence="6 8" id="KW-1133">Transmembrane helix</keyword>
<dbReference type="PANTHER" id="PTHR35011">
    <property type="entry name" value="2,3-DIKETO-L-GULONATE TRAP TRANSPORTER SMALL PERMEASE PROTEIN YIAM"/>
    <property type="match status" value="1"/>
</dbReference>
<accession>A0A0F9SAQ3</accession>
<feature type="transmembrane region" description="Helical" evidence="8">
    <location>
        <begin position="23"/>
        <end position="44"/>
    </location>
</feature>
<dbReference type="GO" id="GO:0005886">
    <property type="term" value="C:plasma membrane"/>
    <property type="evidence" value="ECO:0007669"/>
    <property type="project" value="UniProtKB-SubCell"/>
</dbReference>
<feature type="transmembrane region" description="Helical" evidence="8">
    <location>
        <begin position="93"/>
        <end position="120"/>
    </location>
</feature>
<keyword evidence="3" id="KW-1003">Cell membrane</keyword>
<dbReference type="InterPro" id="IPR007387">
    <property type="entry name" value="TRAP_DctQ"/>
</dbReference>
<dbReference type="EMBL" id="LAZR01002130">
    <property type="protein sequence ID" value="KKN34081.1"/>
    <property type="molecule type" value="Genomic_DNA"/>
</dbReference>
<keyword evidence="4" id="KW-0997">Cell inner membrane</keyword>
<protein>
    <recommendedName>
        <fullName evidence="9">Tripartite ATP-independent periplasmic transporters DctQ component domain-containing protein</fullName>
    </recommendedName>
</protein>
<organism evidence="10">
    <name type="scientific">marine sediment metagenome</name>
    <dbReference type="NCBI Taxonomy" id="412755"/>
    <lineage>
        <taxon>unclassified sequences</taxon>
        <taxon>metagenomes</taxon>
        <taxon>ecological metagenomes</taxon>
    </lineage>
</organism>
<keyword evidence="5 8" id="KW-0812">Transmembrane</keyword>
<reference evidence="10" key="1">
    <citation type="journal article" date="2015" name="Nature">
        <title>Complex archaea that bridge the gap between prokaryotes and eukaryotes.</title>
        <authorList>
            <person name="Spang A."/>
            <person name="Saw J.H."/>
            <person name="Jorgensen S.L."/>
            <person name="Zaremba-Niedzwiedzka K."/>
            <person name="Martijn J."/>
            <person name="Lind A.E."/>
            <person name="van Eijk R."/>
            <person name="Schleper C."/>
            <person name="Guy L."/>
            <person name="Ettema T.J."/>
        </authorList>
    </citation>
    <scope>NUCLEOTIDE SEQUENCE</scope>
</reference>
<evidence type="ECO:0000256" key="7">
    <source>
        <dbReference type="ARBA" id="ARBA00023136"/>
    </source>
</evidence>
<evidence type="ECO:0000256" key="8">
    <source>
        <dbReference type="SAM" id="Phobius"/>
    </source>
</evidence>
<keyword evidence="7 8" id="KW-0472">Membrane</keyword>
<dbReference type="PANTHER" id="PTHR35011:SF4">
    <property type="entry name" value="SLL1102 PROTEIN"/>
    <property type="match status" value="1"/>
</dbReference>
<proteinExistence type="predicted"/>
<feature type="transmembrane region" description="Helical" evidence="8">
    <location>
        <begin position="56"/>
        <end position="72"/>
    </location>
</feature>
<dbReference type="Pfam" id="PF04290">
    <property type="entry name" value="DctQ"/>
    <property type="match status" value="1"/>
</dbReference>
<evidence type="ECO:0000256" key="3">
    <source>
        <dbReference type="ARBA" id="ARBA00022475"/>
    </source>
</evidence>
<comment type="subcellular location">
    <subcellularLocation>
        <location evidence="1">Cell inner membrane</location>
        <topology evidence="1">Multi-pass membrane protein</topology>
    </subcellularLocation>
</comment>
<comment type="caution">
    <text evidence="10">The sequence shown here is derived from an EMBL/GenBank/DDBJ whole genome shotgun (WGS) entry which is preliminary data.</text>
</comment>
<evidence type="ECO:0000313" key="10">
    <source>
        <dbReference type="EMBL" id="KKN34081.1"/>
    </source>
</evidence>
<name>A0A0F9SAQ3_9ZZZZ</name>
<evidence type="ECO:0000256" key="1">
    <source>
        <dbReference type="ARBA" id="ARBA00004429"/>
    </source>
</evidence>
<evidence type="ECO:0000259" key="9">
    <source>
        <dbReference type="Pfam" id="PF04290"/>
    </source>
</evidence>
<evidence type="ECO:0000256" key="5">
    <source>
        <dbReference type="ARBA" id="ARBA00022692"/>
    </source>
</evidence>
<feature type="domain" description="Tripartite ATP-independent periplasmic transporters DctQ component" evidence="9">
    <location>
        <begin position="30"/>
        <end position="166"/>
    </location>
</feature>
<feature type="transmembrane region" description="Helical" evidence="8">
    <location>
        <begin position="140"/>
        <end position="162"/>
    </location>
</feature>
<dbReference type="AlphaFoldDB" id="A0A0F9SAQ3"/>
<evidence type="ECO:0000256" key="6">
    <source>
        <dbReference type="ARBA" id="ARBA00022989"/>
    </source>
</evidence>
<dbReference type="InterPro" id="IPR055348">
    <property type="entry name" value="DctQ"/>
</dbReference>
<keyword evidence="2" id="KW-0813">Transport</keyword>
<gene>
    <name evidence="10" type="ORF">LCGC14_0797230</name>
</gene>